<protein>
    <submittedName>
        <fullName evidence="1">Uncharacterized protein</fullName>
    </submittedName>
</protein>
<gene>
    <name evidence="1" type="ORF">Dasosvirus3_15</name>
</gene>
<name>A0A3G4ZRC1_9VIRU</name>
<dbReference type="EMBL" id="MK072044">
    <property type="protein sequence ID" value="AYV77456.1"/>
    <property type="molecule type" value="Genomic_DNA"/>
</dbReference>
<reference evidence="1" key="1">
    <citation type="submission" date="2018-10" db="EMBL/GenBank/DDBJ databases">
        <title>Hidden diversity of soil giant viruses.</title>
        <authorList>
            <person name="Schulz F."/>
            <person name="Alteio L."/>
            <person name="Goudeau D."/>
            <person name="Ryan E.M."/>
            <person name="Malmstrom R.R."/>
            <person name="Blanchard J."/>
            <person name="Woyke T."/>
        </authorList>
    </citation>
    <scope>NUCLEOTIDE SEQUENCE</scope>
    <source>
        <strain evidence="1">DSV1</strain>
    </source>
</reference>
<accession>A0A3G4ZRC1</accession>
<proteinExistence type="predicted"/>
<sequence length="417" mass="48352">MTSQVIRKYGTWCIGGLFAVSSDSFSDWPNPSKKPNDRLPKLEEANNIIGRIEKLRIDRDCPKSLETLKCTATHKLANTLDEQKVTELQLSNMLTSEDIKATFEISENGKIKLLKSNLNINQLTELETSFQSQNDAYLLINEKLNNIIFKPNKNIHFEICENITCVVSEEKKNYGLVKTIHCVNPVSLCSVVFKYNTKKGLTIEDNTNMTSDMLLKVVQFMENPLECKEQPKKFPSFIEWKEIEKKLAMMNLKKIESSDDFKITIVRNNDELMLHCTDKDFGPDHKAVFCLGDTCTTVESCNMMRSRILKLIHYFEIHANYNRYIAQKFKNSKIEVSNIKIEPNIEFIILEKIKCILTYDKIEKKWYLHCHDIKSPASEAHFIYDESMLSLDSHTCLKYTLFEIVDYFNTQSQIQNA</sequence>
<organism evidence="1">
    <name type="scientific">Dasosvirus sp</name>
    <dbReference type="NCBI Taxonomy" id="2487764"/>
    <lineage>
        <taxon>Viruses</taxon>
        <taxon>Varidnaviria</taxon>
        <taxon>Bamfordvirae</taxon>
        <taxon>Nucleocytoviricota</taxon>
        <taxon>Megaviricetes</taxon>
        <taxon>Imitervirales</taxon>
        <taxon>Mimiviridae</taxon>
        <taxon>Klosneuvirinae</taxon>
    </lineage>
</organism>
<evidence type="ECO:0000313" key="1">
    <source>
        <dbReference type="EMBL" id="AYV77456.1"/>
    </source>
</evidence>